<feature type="domain" description="Origin recognition complex subunit 3 winged helix C-terminal" evidence="7">
    <location>
        <begin position="559"/>
        <end position="667"/>
    </location>
</feature>
<keyword evidence="9" id="KW-1185">Reference proteome</keyword>
<dbReference type="PANTHER" id="PTHR12748">
    <property type="entry name" value="ORIGIN RECOGNITION COMPLEX SUBUNIT 3"/>
    <property type="match status" value="1"/>
</dbReference>
<dbReference type="PANTHER" id="PTHR12748:SF0">
    <property type="entry name" value="ORIGIN RECOGNITION COMPLEX SUBUNIT 3"/>
    <property type="match status" value="1"/>
</dbReference>
<evidence type="ECO:0000259" key="7">
    <source>
        <dbReference type="Pfam" id="PF18137"/>
    </source>
</evidence>
<comment type="subcellular location">
    <subcellularLocation>
        <location evidence="1">Nucleus</location>
    </subcellularLocation>
</comment>
<dbReference type="GO" id="GO:0031261">
    <property type="term" value="C:DNA replication preinitiation complex"/>
    <property type="evidence" value="ECO:0007669"/>
    <property type="project" value="TreeGrafter"/>
</dbReference>
<evidence type="ECO:0000259" key="6">
    <source>
        <dbReference type="Pfam" id="PF07034"/>
    </source>
</evidence>
<evidence type="ECO:0000256" key="2">
    <source>
        <dbReference type="ARBA" id="ARBA00010977"/>
    </source>
</evidence>
<dbReference type="Pfam" id="PF18137">
    <property type="entry name" value="WHD_ORC"/>
    <property type="match status" value="1"/>
</dbReference>
<dbReference type="AlphaFoldDB" id="A0A6A6JZM8"/>
<dbReference type="OrthoDB" id="10265211at2759"/>
<gene>
    <name evidence="8" type="ORF">EI97DRAFT_410033</name>
</gene>
<dbReference type="InterPro" id="IPR020795">
    <property type="entry name" value="ORC3"/>
</dbReference>
<dbReference type="CDD" id="cd20704">
    <property type="entry name" value="Orc3"/>
    <property type="match status" value="1"/>
</dbReference>
<evidence type="ECO:0000256" key="5">
    <source>
        <dbReference type="ARBA" id="ARBA00023242"/>
    </source>
</evidence>
<dbReference type="Proteomes" id="UP000800097">
    <property type="component" value="Unassembled WGS sequence"/>
</dbReference>
<dbReference type="GO" id="GO:0005664">
    <property type="term" value="C:nuclear origin of replication recognition complex"/>
    <property type="evidence" value="ECO:0007669"/>
    <property type="project" value="InterPro"/>
</dbReference>
<reference evidence="8" key="1">
    <citation type="journal article" date="2020" name="Stud. Mycol.">
        <title>101 Dothideomycetes genomes: a test case for predicting lifestyles and emergence of pathogens.</title>
        <authorList>
            <person name="Haridas S."/>
            <person name="Albert R."/>
            <person name="Binder M."/>
            <person name="Bloem J."/>
            <person name="Labutti K."/>
            <person name="Salamov A."/>
            <person name="Andreopoulos B."/>
            <person name="Baker S."/>
            <person name="Barry K."/>
            <person name="Bills G."/>
            <person name="Bluhm B."/>
            <person name="Cannon C."/>
            <person name="Castanera R."/>
            <person name="Culley D."/>
            <person name="Daum C."/>
            <person name="Ezra D."/>
            <person name="Gonzalez J."/>
            <person name="Henrissat B."/>
            <person name="Kuo A."/>
            <person name="Liang C."/>
            <person name="Lipzen A."/>
            <person name="Lutzoni F."/>
            <person name="Magnuson J."/>
            <person name="Mondo S."/>
            <person name="Nolan M."/>
            <person name="Ohm R."/>
            <person name="Pangilinan J."/>
            <person name="Park H.-J."/>
            <person name="Ramirez L."/>
            <person name="Alfaro M."/>
            <person name="Sun H."/>
            <person name="Tritt A."/>
            <person name="Yoshinaga Y."/>
            <person name="Zwiers L.-H."/>
            <person name="Turgeon B."/>
            <person name="Goodwin S."/>
            <person name="Spatafora J."/>
            <person name="Crous P."/>
            <person name="Grigoriev I."/>
        </authorList>
    </citation>
    <scope>NUCLEOTIDE SEQUENCE</scope>
    <source>
        <strain evidence="8">CBS 379.55</strain>
    </source>
</reference>
<name>A0A6A6JZM8_WESOR</name>
<accession>A0A6A6JZM8</accession>
<keyword evidence="4" id="KW-0238">DNA-binding</keyword>
<dbReference type="GO" id="GO:0003688">
    <property type="term" value="F:DNA replication origin binding"/>
    <property type="evidence" value="ECO:0007669"/>
    <property type="project" value="TreeGrafter"/>
</dbReference>
<feature type="domain" description="Origin recognition complex subunit 3 N-terminal" evidence="6">
    <location>
        <begin position="4"/>
        <end position="305"/>
    </location>
</feature>
<dbReference type="InterPro" id="IPR040855">
    <property type="entry name" value="ORC_WH_C"/>
</dbReference>
<dbReference type="GeneID" id="54549865"/>
<keyword evidence="3" id="KW-0235">DNA replication</keyword>
<dbReference type="RefSeq" id="XP_033658855.1">
    <property type="nucleotide sequence ID" value="XM_033796690.1"/>
</dbReference>
<protein>
    <submittedName>
        <fullName evidence="8">Uncharacterized protein</fullName>
    </submittedName>
</protein>
<sequence>MEHERCYIYTPPETNGRAPKRRRISKGDPKIHLPERLQTFRHIWAEQEERIRNTLEEADRATQDKIVDFVSSASPSERQVIPTGLIVAGPSIASHGSFFDRLGKRIKKDTNSAYTVLTSADAPNLKTLLKNLIKKTTSRVEDDDDDDDMGCPTSSARNGSKLLGFDLGHIQGWRVRNPVDGVVIAFQDSEAFDARVLVEMIDLFYSWLDRIPFVLLFGIATSAESFEDRLSRKTLRYLEGQKFDVTQSDEIIERLFRVTVASANVPLRIGPTVARRILDRQKDHVQNTQDFSDGLKYAYMSHFYASYPTIFLKSDLSKGDLTTEAFEAVRNMPSFRRWIEAKVDAGESRIVRKLLDSDDTLFDYIVSHLKSGQTALNGLSCAVRVLDSLRRSLQMSPTARLSSIWVRAASADMIGSPFLRETMLSLKKMSPERFLQLLETWSSDDLDSSFFTLDLGLYVSELEALIEANDGSIHFRNQHDVGNESLRTTVVAQKVLLSKHKATLSEHDKAYSELVGRLHEELGAYFANAFIDPKDLFLSEILMYDLKSPHTEVFQPRPRFAIERALSSPHDYLGCDCCGTDRGEGEGASLSATLPATAILYQLYLESGSLINVSDLWSAFHAMVGDDEEDSEPRAMALFQRALAELKHLGFVKPSRKKTDHIAKTMWKGL</sequence>
<dbReference type="Pfam" id="PF07034">
    <property type="entry name" value="ORC3_N"/>
    <property type="match status" value="1"/>
</dbReference>
<evidence type="ECO:0000256" key="3">
    <source>
        <dbReference type="ARBA" id="ARBA00022705"/>
    </source>
</evidence>
<proteinExistence type="inferred from homology"/>
<evidence type="ECO:0000313" key="8">
    <source>
        <dbReference type="EMBL" id="KAF2281318.1"/>
    </source>
</evidence>
<dbReference type="GO" id="GO:0006270">
    <property type="term" value="P:DNA replication initiation"/>
    <property type="evidence" value="ECO:0007669"/>
    <property type="project" value="TreeGrafter"/>
</dbReference>
<dbReference type="EMBL" id="ML986484">
    <property type="protein sequence ID" value="KAF2281318.1"/>
    <property type="molecule type" value="Genomic_DNA"/>
</dbReference>
<keyword evidence="5" id="KW-0539">Nucleus</keyword>
<dbReference type="GO" id="GO:0005656">
    <property type="term" value="C:nuclear pre-replicative complex"/>
    <property type="evidence" value="ECO:0007669"/>
    <property type="project" value="TreeGrafter"/>
</dbReference>
<evidence type="ECO:0000256" key="1">
    <source>
        <dbReference type="ARBA" id="ARBA00004123"/>
    </source>
</evidence>
<organism evidence="8 9">
    <name type="scientific">Westerdykella ornata</name>
    <dbReference type="NCBI Taxonomy" id="318751"/>
    <lineage>
        <taxon>Eukaryota</taxon>
        <taxon>Fungi</taxon>
        <taxon>Dikarya</taxon>
        <taxon>Ascomycota</taxon>
        <taxon>Pezizomycotina</taxon>
        <taxon>Dothideomycetes</taxon>
        <taxon>Pleosporomycetidae</taxon>
        <taxon>Pleosporales</taxon>
        <taxon>Sporormiaceae</taxon>
        <taxon>Westerdykella</taxon>
    </lineage>
</organism>
<comment type="similarity">
    <text evidence="2">Belongs to the ORC3 family.</text>
</comment>
<evidence type="ECO:0000313" key="9">
    <source>
        <dbReference type="Proteomes" id="UP000800097"/>
    </source>
</evidence>
<evidence type="ECO:0000256" key="4">
    <source>
        <dbReference type="ARBA" id="ARBA00023125"/>
    </source>
</evidence>
<dbReference type="InterPro" id="IPR045667">
    <property type="entry name" value="ORC3_N"/>
</dbReference>